<reference evidence="2" key="2">
    <citation type="submission" date="2010-03" db="EMBL/GenBank/DDBJ databases">
        <title>The genome sequence of Coccidioides posadasii strain Silveira.</title>
        <authorList>
            <consortium name="The Broad Institute Genome Sequencing Center for Infectious Disease"/>
            <person name="Neafsey D."/>
            <person name="Orbach M."/>
            <person name="Henn M.R."/>
            <person name="Cole G.T."/>
            <person name="Galgiani J."/>
            <person name="Gardner M.J."/>
            <person name="Kirkland T.N."/>
            <person name="Taylor J.W."/>
            <person name="Young S.K."/>
            <person name="Zeng Q."/>
            <person name="Koehrsen M."/>
            <person name="Alvarado L."/>
            <person name="Berlin A."/>
            <person name="Borenstein D."/>
            <person name="Chapman S.B."/>
            <person name="Chen Z."/>
            <person name="Engels R."/>
            <person name="Freedman E."/>
            <person name="Gellesch M."/>
            <person name="Goldberg J."/>
            <person name="Griggs A."/>
            <person name="Gujja S."/>
            <person name="Heilman E."/>
            <person name="Heiman D."/>
            <person name="Howarth C."/>
            <person name="Jen D."/>
            <person name="Larson L."/>
            <person name="Mehta T."/>
            <person name="Neiman D."/>
            <person name="Park D."/>
            <person name="Pearson M."/>
            <person name="Richards J."/>
            <person name="Roberts A."/>
            <person name="Saif S."/>
            <person name="Shea T."/>
            <person name="Shenoy N."/>
            <person name="Sisk P."/>
            <person name="Stolte C."/>
            <person name="Sykes S."/>
            <person name="Walk T."/>
            <person name="White J."/>
            <person name="Yandava C."/>
            <person name="Haas B."/>
            <person name="Nusbaum C."/>
            <person name="Birren B."/>
        </authorList>
    </citation>
    <scope>NUCLEOTIDE SEQUENCE [LARGE SCALE GENOMIC DNA]</scope>
    <source>
        <strain evidence="2">RMSCC 757 / Silveira</strain>
    </source>
</reference>
<proteinExistence type="predicted"/>
<dbReference type="EMBL" id="GL636497">
    <property type="protein sequence ID" value="EFW16383.1"/>
    <property type="molecule type" value="Genomic_DNA"/>
</dbReference>
<dbReference type="VEuPathDB" id="FungiDB:CPSG_06899"/>
<name>E9DAP7_COCPS</name>
<dbReference type="Proteomes" id="UP000002497">
    <property type="component" value="Unassembled WGS sequence"/>
</dbReference>
<evidence type="ECO:0000313" key="2">
    <source>
        <dbReference type="Proteomes" id="UP000002497"/>
    </source>
</evidence>
<reference evidence="2" key="1">
    <citation type="journal article" date="2010" name="Genome Res.">
        <title>Population genomic sequencing of Coccidioides fungi reveals recent hybridization and transposon control.</title>
        <authorList>
            <person name="Neafsey D.E."/>
            <person name="Barker B.M."/>
            <person name="Sharpton T.J."/>
            <person name="Stajich J.E."/>
            <person name="Park D.J."/>
            <person name="Whiston E."/>
            <person name="Hung C.-Y."/>
            <person name="McMahan C."/>
            <person name="White J."/>
            <person name="Sykes S."/>
            <person name="Heiman D."/>
            <person name="Young S."/>
            <person name="Zeng Q."/>
            <person name="Abouelleil A."/>
            <person name="Aftuck L."/>
            <person name="Bessette D."/>
            <person name="Brown A."/>
            <person name="FitzGerald M."/>
            <person name="Lui A."/>
            <person name="Macdonald J.P."/>
            <person name="Priest M."/>
            <person name="Orbach M.J."/>
            <person name="Galgiani J.N."/>
            <person name="Kirkland T.N."/>
            <person name="Cole G.T."/>
            <person name="Birren B.W."/>
            <person name="Henn M.R."/>
            <person name="Taylor J.W."/>
            <person name="Rounsley S.D."/>
        </authorList>
    </citation>
    <scope>NUCLEOTIDE SEQUENCE [LARGE SCALE GENOMIC DNA]</scope>
    <source>
        <strain evidence="2">RMSCC 757 / Silveira</strain>
    </source>
</reference>
<accession>E9DAP7</accession>
<evidence type="ECO:0000313" key="1">
    <source>
        <dbReference type="EMBL" id="EFW16383.1"/>
    </source>
</evidence>
<protein>
    <submittedName>
        <fullName evidence="1">Uncharacterized protein</fullName>
    </submittedName>
</protein>
<dbReference type="HOGENOM" id="CLU_1669235_0_0_1"/>
<keyword evidence="2" id="KW-1185">Reference proteome</keyword>
<dbReference type="AlphaFoldDB" id="E9DAP7"/>
<organism evidence="2">
    <name type="scientific">Coccidioides posadasii (strain RMSCC 757 / Silveira)</name>
    <name type="common">Valley fever fungus</name>
    <dbReference type="NCBI Taxonomy" id="443226"/>
    <lineage>
        <taxon>Eukaryota</taxon>
        <taxon>Fungi</taxon>
        <taxon>Dikarya</taxon>
        <taxon>Ascomycota</taxon>
        <taxon>Pezizomycotina</taxon>
        <taxon>Eurotiomycetes</taxon>
        <taxon>Eurotiomycetidae</taxon>
        <taxon>Onygenales</taxon>
        <taxon>Onygenaceae</taxon>
        <taxon>Coccidioides</taxon>
    </lineage>
</organism>
<sequence length="158" mass="18046">MENRDGLFRDSTRPCHAILLLPSIFSYFPTNSVEDIPSFYQVHVIEWFPLLLLECMPLVQPPPPRPLSFSLPSTFLLCSCVGLSSLFTQLKRLSLFAERMCFSFSVSHKFRTRAEGQRRLEMHLPVEGRQENKFMALSLMNMSEAHAEAELPNAVPEG</sequence>
<gene>
    <name evidence="1" type="ORF">CPSG_06899</name>
</gene>